<keyword evidence="1" id="KW-0808">Transferase</keyword>
<dbReference type="Pfam" id="PF13489">
    <property type="entry name" value="Methyltransf_23"/>
    <property type="match status" value="1"/>
</dbReference>
<dbReference type="AlphaFoldDB" id="A0A6M7TRN7"/>
<protein>
    <submittedName>
        <fullName evidence="1">Methyltransferase domain-containing protein</fullName>
    </submittedName>
</protein>
<organism evidence="1 2">
    <name type="scientific">Mesorhizobium jarvisii</name>
    <dbReference type="NCBI Taxonomy" id="1777867"/>
    <lineage>
        <taxon>Bacteria</taxon>
        <taxon>Pseudomonadati</taxon>
        <taxon>Pseudomonadota</taxon>
        <taxon>Alphaproteobacteria</taxon>
        <taxon>Hyphomicrobiales</taxon>
        <taxon>Phyllobacteriaceae</taxon>
        <taxon>Mesorhizobium</taxon>
    </lineage>
</organism>
<comment type="caution">
    <text evidence="1">The sequence shown here is derived from an EMBL/GenBank/DDBJ whole genome shotgun (WGS) entry which is preliminary data.</text>
</comment>
<evidence type="ECO:0000313" key="1">
    <source>
        <dbReference type="EMBL" id="RJT31827.1"/>
    </source>
</evidence>
<sequence>MAGPTPHLTAPAIGSELVCIVDRSSCFHGAIHVSGFTFSAKSPVIGVALLLPDGRTVVLSQTGLPSADLSRLYGRLAASCRFDERVFTGLDNAQMLDVKLEIRLADGSKEVRPLAAADPNDPILPLVNRFFAELRSRSGGHLLEIGSRNRTGAMWRNSLPPGWVYTGFDILDGENVDIVGDAHEASRFLPRKTYDAVMSFAVFEHLLMPWKAAIEMNRVLKTGALGIILAPQTWALHEEPCDYFRFSSHSWKALLNRSTGFEIIEAIDGVRAYIVARVHNISTHFGEMHTGALMSAVLFRKTGETKLDWPVSLSDVAEDLYPF</sequence>
<keyword evidence="2" id="KW-1185">Reference proteome</keyword>
<dbReference type="InterPro" id="IPR029063">
    <property type="entry name" value="SAM-dependent_MTases_sf"/>
</dbReference>
<dbReference type="SUPFAM" id="SSF53335">
    <property type="entry name" value="S-adenosyl-L-methionine-dependent methyltransferases"/>
    <property type="match status" value="1"/>
</dbReference>
<accession>A0A6M7TRN7</accession>
<name>A0A6M7TRN7_9HYPH</name>
<dbReference type="EMBL" id="QZXA01000008">
    <property type="protein sequence ID" value="RJT31827.1"/>
    <property type="molecule type" value="Genomic_DNA"/>
</dbReference>
<dbReference type="GO" id="GO:0008168">
    <property type="term" value="F:methyltransferase activity"/>
    <property type="evidence" value="ECO:0007669"/>
    <property type="project" value="UniProtKB-KW"/>
</dbReference>
<dbReference type="Proteomes" id="UP000275530">
    <property type="component" value="Unassembled WGS sequence"/>
</dbReference>
<gene>
    <name evidence="1" type="ORF">D3242_20735</name>
</gene>
<dbReference type="Gene3D" id="3.40.50.150">
    <property type="entry name" value="Vaccinia Virus protein VP39"/>
    <property type="match status" value="1"/>
</dbReference>
<reference evidence="1 2" key="1">
    <citation type="submission" date="2018-09" db="EMBL/GenBank/DDBJ databases">
        <title>Mesorhizobium carmichaelinearum sp. nov. isolated from Carmichaelinea spp. root nodules in New Zealand.</title>
        <authorList>
            <person name="De Meyer S.E."/>
        </authorList>
    </citation>
    <scope>NUCLEOTIDE SEQUENCE [LARGE SCALE GENOMIC DNA]</scope>
    <source>
        <strain evidence="1 2">LMG 28313</strain>
    </source>
</reference>
<evidence type="ECO:0000313" key="2">
    <source>
        <dbReference type="Proteomes" id="UP000275530"/>
    </source>
</evidence>
<dbReference type="GO" id="GO:0032259">
    <property type="term" value="P:methylation"/>
    <property type="evidence" value="ECO:0007669"/>
    <property type="project" value="UniProtKB-KW"/>
</dbReference>
<proteinExistence type="predicted"/>
<keyword evidence="1" id="KW-0489">Methyltransferase</keyword>